<evidence type="ECO:0000313" key="1">
    <source>
        <dbReference type="EMBL" id="CAH0560404.1"/>
    </source>
</evidence>
<protein>
    <submittedName>
        <fullName evidence="1">Uncharacterized protein</fullName>
    </submittedName>
</protein>
<evidence type="ECO:0000313" key="2">
    <source>
        <dbReference type="Proteomes" id="UP001154078"/>
    </source>
</evidence>
<sequence length="190" mass="22642">MSKNNEEERRTKFWDKLELKLGAFMPLHIRNIFKYNSLDNPRSSRFIEEGTISDIEEFLRTTMTKLLENIEDKDNYFGVQHQQPENFKFNHGDKFLLITLAEHVRSKPPIITVAKVQKITYRKKTQLEFCAFEEIRKLKNALSSTSNKKRKHYKDDTLSEKTYRRMMGMEVSIEVTKKTNNKNDRMNEVV</sequence>
<keyword evidence="2" id="KW-1185">Reference proteome</keyword>
<organism evidence="1 2">
    <name type="scientific">Brassicogethes aeneus</name>
    <name type="common">Rape pollen beetle</name>
    <name type="synonym">Meligethes aeneus</name>
    <dbReference type="NCBI Taxonomy" id="1431903"/>
    <lineage>
        <taxon>Eukaryota</taxon>
        <taxon>Metazoa</taxon>
        <taxon>Ecdysozoa</taxon>
        <taxon>Arthropoda</taxon>
        <taxon>Hexapoda</taxon>
        <taxon>Insecta</taxon>
        <taxon>Pterygota</taxon>
        <taxon>Neoptera</taxon>
        <taxon>Endopterygota</taxon>
        <taxon>Coleoptera</taxon>
        <taxon>Polyphaga</taxon>
        <taxon>Cucujiformia</taxon>
        <taxon>Nitidulidae</taxon>
        <taxon>Meligethinae</taxon>
        <taxon>Brassicogethes</taxon>
    </lineage>
</organism>
<accession>A0A9P0BCX6</accession>
<dbReference type="EMBL" id="OV121138">
    <property type="protein sequence ID" value="CAH0560404.1"/>
    <property type="molecule type" value="Genomic_DNA"/>
</dbReference>
<dbReference type="Proteomes" id="UP001154078">
    <property type="component" value="Chromosome 7"/>
</dbReference>
<proteinExistence type="predicted"/>
<name>A0A9P0BCX6_BRAAE</name>
<dbReference type="AlphaFoldDB" id="A0A9P0BCX6"/>
<reference evidence="1" key="1">
    <citation type="submission" date="2021-12" db="EMBL/GenBank/DDBJ databases">
        <authorList>
            <person name="King R."/>
        </authorList>
    </citation>
    <scope>NUCLEOTIDE SEQUENCE</scope>
</reference>
<dbReference type="OrthoDB" id="7700684at2759"/>
<gene>
    <name evidence="1" type="ORF">MELIAE_LOCUS10159</name>
</gene>